<evidence type="ECO:0000256" key="5">
    <source>
        <dbReference type="SAM" id="MobiDB-lite"/>
    </source>
</evidence>
<feature type="transmembrane region" description="Helical" evidence="6">
    <location>
        <begin position="237"/>
        <end position="259"/>
    </location>
</feature>
<dbReference type="RefSeq" id="WP_344650032.1">
    <property type="nucleotide sequence ID" value="NZ_BAAAGX010000014.1"/>
</dbReference>
<keyword evidence="8" id="KW-1185">Reference proteome</keyword>
<evidence type="ECO:0000256" key="1">
    <source>
        <dbReference type="ARBA" id="ARBA00004141"/>
    </source>
</evidence>
<feature type="transmembrane region" description="Helical" evidence="6">
    <location>
        <begin position="75"/>
        <end position="93"/>
    </location>
</feature>
<dbReference type="EMBL" id="BAAAGX010000014">
    <property type="protein sequence ID" value="GAA0247990.1"/>
    <property type="molecule type" value="Genomic_DNA"/>
</dbReference>
<sequence length="276" mass="28858">MPRTDDAHQGDTDSGRESTSDGEPELEDAFDRLVSEGEIRLHRPWPTLIVTGLLGGIDVGTGVLAYLLVEHATGSTLLAGVAFSIGFVALLLARSELFTENFLVPVTAVVGRHGSAGALARLWAVTLVGNLVGGFLVAWLIVRAFPGLRPTAVTAGEHYAALGVTLTSFALAVLAGMVITLMTRMQHATESVGVQLVPALLFGALLAGGQLFHCILDSILMFAALHTGRAPFGYLDWLGALGWSALGNLVGGVGLVAFLRLARVPGRVADERAKAS</sequence>
<feature type="transmembrane region" description="Helical" evidence="6">
    <location>
        <begin position="194"/>
        <end position="225"/>
    </location>
</feature>
<keyword evidence="2 6" id="KW-0812">Transmembrane</keyword>
<dbReference type="InterPro" id="IPR000292">
    <property type="entry name" value="For/NO2_transpt"/>
</dbReference>
<feature type="transmembrane region" description="Helical" evidence="6">
    <location>
        <begin position="162"/>
        <end position="182"/>
    </location>
</feature>
<feature type="compositionally biased region" description="Basic and acidic residues" evidence="5">
    <location>
        <begin position="1"/>
        <end position="19"/>
    </location>
</feature>
<dbReference type="PANTHER" id="PTHR30520:SF2">
    <property type="entry name" value="INNER MEMBRANE PROTEIN YFDC"/>
    <property type="match status" value="1"/>
</dbReference>
<feature type="transmembrane region" description="Helical" evidence="6">
    <location>
        <begin position="48"/>
        <end position="69"/>
    </location>
</feature>
<keyword evidence="4 6" id="KW-0472">Membrane</keyword>
<dbReference type="PANTHER" id="PTHR30520">
    <property type="entry name" value="FORMATE TRANSPORTER-RELATED"/>
    <property type="match status" value="1"/>
</dbReference>
<name>A0ABN0UEU0_9ACTN</name>
<dbReference type="Gene3D" id="1.20.1080.10">
    <property type="entry name" value="Glycerol uptake facilitator protein"/>
    <property type="match status" value="1"/>
</dbReference>
<evidence type="ECO:0000313" key="7">
    <source>
        <dbReference type="EMBL" id="GAA0247990.1"/>
    </source>
</evidence>
<protein>
    <submittedName>
        <fullName evidence="7">Formate/nitrite transporter family protein</fullName>
    </submittedName>
</protein>
<comment type="caution">
    <text evidence="7">The sequence shown here is derived from an EMBL/GenBank/DDBJ whole genome shotgun (WGS) entry which is preliminary data.</text>
</comment>
<dbReference type="Pfam" id="PF01226">
    <property type="entry name" value="Form_Nir_trans"/>
    <property type="match status" value="1"/>
</dbReference>
<reference evidence="7 8" key="1">
    <citation type="journal article" date="2019" name="Int. J. Syst. Evol. Microbiol.">
        <title>The Global Catalogue of Microorganisms (GCM) 10K type strain sequencing project: providing services to taxonomists for standard genome sequencing and annotation.</title>
        <authorList>
            <consortium name="The Broad Institute Genomics Platform"/>
            <consortium name="The Broad Institute Genome Sequencing Center for Infectious Disease"/>
            <person name="Wu L."/>
            <person name="Ma J."/>
        </authorList>
    </citation>
    <scope>NUCLEOTIDE SEQUENCE [LARGE SCALE GENOMIC DNA]</scope>
    <source>
        <strain evidence="7 8">JCM 10425</strain>
    </source>
</reference>
<feature type="region of interest" description="Disordered" evidence="5">
    <location>
        <begin position="1"/>
        <end position="25"/>
    </location>
</feature>
<keyword evidence="3 6" id="KW-1133">Transmembrane helix</keyword>
<proteinExistence type="predicted"/>
<evidence type="ECO:0000256" key="6">
    <source>
        <dbReference type="SAM" id="Phobius"/>
    </source>
</evidence>
<dbReference type="Proteomes" id="UP001500967">
    <property type="component" value="Unassembled WGS sequence"/>
</dbReference>
<evidence type="ECO:0000256" key="2">
    <source>
        <dbReference type="ARBA" id="ARBA00022692"/>
    </source>
</evidence>
<evidence type="ECO:0000256" key="4">
    <source>
        <dbReference type="ARBA" id="ARBA00023136"/>
    </source>
</evidence>
<organism evidence="7 8">
    <name type="scientific">Cryptosporangium japonicum</name>
    <dbReference type="NCBI Taxonomy" id="80872"/>
    <lineage>
        <taxon>Bacteria</taxon>
        <taxon>Bacillati</taxon>
        <taxon>Actinomycetota</taxon>
        <taxon>Actinomycetes</taxon>
        <taxon>Cryptosporangiales</taxon>
        <taxon>Cryptosporangiaceae</taxon>
        <taxon>Cryptosporangium</taxon>
    </lineage>
</organism>
<gene>
    <name evidence="7" type="ORF">GCM10009539_36590</name>
</gene>
<accession>A0ABN0UEU0</accession>
<evidence type="ECO:0000256" key="3">
    <source>
        <dbReference type="ARBA" id="ARBA00022989"/>
    </source>
</evidence>
<comment type="subcellular location">
    <subcellularLocation>
        <location evidence="1">Membrane</location>
        <topology evidence="1">Multi-pass membrane protein</topology>
    </subcellularLocation>
</comment>
<evidence type="ECO:0000313" key="8">
    <source>
        <dbReference type="Proteomes" id="UP001500967"/>
    </source>
</evidence>
<dbReference type="InterPro" id="IPR023271">
    <property type="entry name" value="Aquaporin-like"/>
</dbReference>
<feature type="transmembrane region" description="Helical" evidence="6">
    <location>
        <begin position="122"/>
        <end position="142"/>
    </location>
</feature>